<dbReference type="InterPro" id="IPR014001">
    <property type="entry name" value="Helicase_ATP-bd"/>
</dbReference>
<dbReference type="GO" id="GO:0016787">
    <property type="term" value="F:hydrolase activity"/>
    <property type="evidence" value="ECO:0007669"/>
    <property type="project" value="InterPro"/>
</dbReference>
<dbReference type="GO" id="GO:0005524">
    <property type="term" value="F:ATP binding"/>
    <property type="evidence" value="ECO:0007669"/>
    <property type="project" value="UniProtKB-KW"/>
</dbReference>
<dbReference type="PANTHER" id="PTHR30580:SF1">
    <property type="entry name" value="COMF OPERON PROTEIN 1"/>
    <property type="match status" value="1"/>
</dbReference>
<dbReference type="KEGG" id="vne:CFK40_06680"/>
<dbReference type="InterPro" id="IPR006935">
    <property type="entry name" value="Helicase/UvrB_N"/>
</dbReference>
<dbReference type="GO" id="GO:0003677">
    <property type="term" value="F:DNA binding"/>
    <property type="evidence" value="ECO:0007669"/>
    <property type="project" value="UniProtKB-KW"/>
</dbReference>
<keyword evidence="6" id="KW-0347">Helicase</keyword>
<feature type="domain" description="Helicase ATP-binding" evidence="4">
    <location>
        <begin position="154"/>
        <end position="306"/>
    </location>
</feature>
<proteinExistence type="predicted"/>
<dbReference type="InterPro" id="IPR001650">
    <property type="entry name" value="Helicase_C-like"/>
</dbReference>
<sequence length="488" mass="55086">MIELPVLVALHKNIDRSEFYLNKVPLDDPAILSNRFSGKLLLRNEIPIDDLTFQRLLNQQQFFAQPSIIKKLGSIQCLRCNNQKRSLFGMLPCQNCSKPHFYCRKCIEMGRVLECEPLYSWSGPEPDWLHHAQPCSWDGVLTERQKLASERIASAVTNQESELLVWAVCGAGKTEMLYEGITNALKLGKRICLATPRADVVRELLPRFSQAFSSVPIQGLYGGSKENDGTAQLILATTHQLLRFQKAFDMMIIDEVDAFPFHADASLPYATNRAKNDKSSTIYLTATPRKDHRKQISRKSLPHIFVPVRFHGHPLPVPTMKMCFTLRKSLQNYSPPASFFTWLKNRNTPSRQLLIFVPTINLATKMKNNLEDKLVATGNIKSKQELITVHASDENREEKVIQFRNKEISVLITTTILERGVTFPSVDVAVIDAGHEVFDEAALVQISGRAGRSYDDPNGEVVFFHDGKTNAMVEAIQSIKSMNKRGGF</sequence>
<name>A0A221MAU3_9BACI</name>
<evidence type="ECO:0000313" key="6">
    <source>
        <dbReference type="EMBL" id="ASN04720.1"/>
    </source>
</evidence>
<dbReference type="Proteomes" id="UP000204391">
    <property type="component" value="Chromosome"/>
</dbReference>
<dbReference type="PROSITE" id="PS51194">
    <property type="entry name" value="HELICASE_CTER"/>
    <property type="match status" value="1"/>
</dbReference>
<gene>
    <name evidence="6" type="ORF">CFK40_06680</name>
</gene>
<protein>
    <submittedName>
        <fullName evidence="6">DNA/RNA helicase</fullName>
    </submittedName>
</protein>
<dbReference type="InterPro" id="IPR027417">
    <property type="entry name" value="P-loop_NTPase"/>
</dbReference>
<evidence type="ECO:0000256" key="2">
    <source>
        <dbReference type="ARBA" id="ARBA00022840"/>
    </source>
</evidence>
<dbReference type="Pfam" id="PF04851">
    <property type="entry name" value="ResIII"/>
    <property type="match status" value="1"/>
</dbReference>
<dbReference type="GO" id="GO:0006302">
    <property type="term" value="P:double-strand break repair"/>
    <property type="evidence" value="ECO:0007669"/>
    <property type="project" value="TreeGrafter"/>
</dbReference>
<evidence type="ECO:0000259" key="5">
    <source>
        <dbReference type="PROSITE" id="PS51194"/>
    </source>
</evidence>
<keyword evidence="1" id="KW-0547">Nucleotide-binding</keyword>
<evidence type="ECO:0000256" key="1">
    <source>
        <dbReference type="ARBA" id="ARBA00022741"/>
    </source>
</evidence>
<keyword evidence="2" id="KW-0067">ATP-binding</keyword>
<dbReference type="EMBL" id="CP022437">
    <property type="protein sequence ID" value="ASN04720.1"/>
    <property type="molecule type" value="Genomic_DNA"/>
</dbReference>
<dbReference type="PANTHER" id="PTHR30580">
    <property type="entry name" value="PRIMOSOMAL PROTEIN N"/>
    <property type="match status" value="1"/>
</dbReference>
<dbReference type="SMART" id="SM00487">
    <property type="entry name" value="DEXDc"/>
    <property type="match status" value="1"/>
</dbReference>
<keyword evidence="6" id="KW-0378">Hydrolase</keyword>
<feature type="domain" description="Helicase C-terminal" evidence="5">
    <location>
        <begin position="335"/>
        <end position="488"/>
    </location>
</feature>
<dbReference type="Gene3D" id="3.40.50.300">
    <property type="entry name" value="P-loop containing nucleotide triphosphate hydrolases"/>
    <property type="match status" value="2"/>
</dbReference>
<dbReference type="GO" id="GO:0006310">
    <property type="term" value="P:DNA recombination"/>
    <property type="evidence" value="ECO:0007669"/>
    <property type="project" value="TreeGrafter"/>
</dbReference>
<dbReference type="SMART" id="SM00490">
    <property type="entry name" value="HELICc"/>
    <property type="match status" value="1"/>
</dbReference>
<dbReference type="OrthoDB" id="2077914at2"/>
<keyword evidence="3" id="KW-0238">DNA-binding</keyword>
<evidence type="ECO:0000259" key="4">
    <source>
        <dbReference type="PROSITE" id="PS51192"/>
    </source>
</evidence>
<dbReference type="GO" id="GO:0043138">
    <property type="term" value="F:3'-5' DNA helicase activity"/>
    <property type="evidence" value="ECO:0007669"/>
    <property type="project" value="TreeGrafter"/>
</dbReference>
<dbReference type="AlphaFoldDB" id="A0A221MAU3"/>
<dbReference type="Pfam" id="PF00271">
    <property type="entry name" value="Helicase_C"/>
    <property type="match status" value="1"/>
</dbReference>
<dbReference type="SUPFAM" id="SSF52540">
    <property type="entry name" value="P-loop containing nucleoside triphosphate hydrolases"/>
    <property type="match status" value="1"/>
</dbReference>
<reference evidence="6 7" key="1">
    <citation type="journal article" date="2003" name="Int. J. Syst. Evol. Microbiol.">
        <title>Virgibacillus carmonensis sp. nov., Virgibacillus necropolis sp. nov. and Virgibacillus picturae sp. nov., three novel species isolated from deteriorated mural paintings, transfer of the species of the genus salibacillus to Virgibacillus, as Virgibacillus marismortui comb. nov. and Virgibacillus salexigens comb. nov., and emended description of the genus Virgibacillus.</title>
        <authorList>
            <person name="Heyrman J."/>
            <person name="Logan N.A."/>
            <person name="Busse H.J."/>
            <person name="Balcaen A."/>
            <person name="Lebbe L."/>
            <person name="Rodriguez-Diaz M."/>
            <person name="Swings J."/>
            <person name="De Vos P."/>
        </authorList>
    </citation>
    <scope>NUCLEOTIDE SEQUENCE [LARGE SCALE GENOMIC DNA]</scope>
    <source>
        <strain evidence="6 7">LMG 19488</strain>
    </source>
</reference>
<dbReference type="GO" id="GO:0006270">
    <property type="term" value="P:DNA replication initiation"/>
    <property type="evidence" value="ECO:0007669"/>
    <property type="project" value="TreeGrafter"/>
</dbReference>
<keyword evidence="7" id="KW-1185">Reference proteome</keyword>
<evidence type="ECO:0000313" key="7">
    <source>
        <dbReference type="Proteomes" id="UP000204391"/>
    </source>
</evidence>
<evidence type="ECO:0000256" key="3">
    <source>
        <dbReference type="ARBA" id="ARBA00023125"/>
    </source>
</evidence>
<accession>A0A221MAU3</accession>
<dbReference type="PROSITE" id="PS51192">
    <property type="entry name" value="HELICASE_ATP_BIND_1"/>
    <property type="match status" value="1"/>
</dbReference>
<organism evidence="6 7">
    <name type="scientific">Virgibacillus necropolis</name>
    <dbReference type="NCBI Taxonomy" id="163877"/>
    <lineage>
        <taxon>Bacteria</taxon>
        <taxon>Bacillati</taxon>
        <taxon>Bacillota</taxon>
        <taxon>Bacilli</taxon>
        <taxon>Bacillales</taxon>
        <taxon>Bacillaceae</taxon>
        <taxon>Virgibacillus</taxon>
    </lineage>
</organism>